<feature type="compositionally biased region" description="Low complexity" evidence="23">
    <location>
        <begin position="761"/>
        <end position="777"/>
    </location>
</feature>
<dbReference type="GO" id="GO:0003887">
    <property type="term" value="F:DNA-directed DNA polymerase activity"/>
    <property type="evidence" value="ECO:0007669"/>
    <property type="project" value="UniProtKB-KW"/>
</dbReference>
<comment type="catalytic activity">
    <reaction evidence="21">
        <text>DNA(n) + a 2'-deoxyribonucleoside 5'-triphosphate = DNA(n+1) + diphosphate</text>
        <dbReference type="Rhea" id="RHEA:22508"/>
        <dbReference type="Rhea" id="RHEA-COMP:17339"/>
        <dbReference type="Rhea" id="RHEA-COMP:17340"/>
        <dbReference type="ChEBI" id="CHEBI:33019"/>
        <dbReference type="ChEBI" id="CHEBI:61560"/>
        <dbReference type="ChEBI" id="CHEBI:173112"/>
        <dbReference type="EC" id="2.7.7.49"/>
    </reaction>
</comment>
<keyword evidence="11" id="KW-0378">Hydrolase</keyword>
<keyword evidence="17" id="KW-0808">Transferase</keyword>
<keyword evidence="3" id="KW-1188">Viral release from host cell</keyword>
<dbReference type="InterPro" id="IPR057670">
    <property type="entry name" value="SH3_retrovirus"/>
</dbReference>
<evidence type="ECO:0000313" key="25">
    <source>
        <dbReference type="EMBL" id="MBW0479278.1"/>
    </source>
</evidence>
<dbReference type="GO" id="GO:0003723">
    <property type="term" value="F:RNA binding"/>
    <property type="evidence" value="ECO:0007669"/>
    <property type="project" value="UniProtKB-KW"/>
</dbReference>
<dbReference type="GO" id="GO:0015074">
    <property type="term" value="P:DNA integration"/>
    <property type="evidence" value="ECO:0007669"/>
    <property type="project" value="UniProtKB-KW"/>
</dbReference>
<dbReference type="Pfam" id="PF14223">
    <property type="entry name" value="Retrotran_gag_2"/>
    <property type="match status" value="1"/>
</dbReference>
<accession>A0A9Q3CA41</accession>
<dbReference type="GO" id="GO:0004190">
    <property type="term" value="F:aspartic-type endopeptidase activity"/>
    <property type="evidence" value="ECO:0007669"/>
    <property type="project" value="UniProtKB-KW"/>
</dbReference>
<organism evidence="25 26">
    <name type="scientific">Austropuccinia psidii MF-1</name>
    <dbReference type="NCBI Taxonomy" id="1389203"/>
    <lineage>
        <taxon>Eukaryota</taxon>
        <taxon>Fungi</taxon>
        <taxon>Dikarya</taxon>
        <taxon>Basidiomycota</taxon>
        <taxon>Pucciniomycotina</taxon>
        <taxon>Pucciniomycetes</taxon>
        <taxon>Pucciniales</taxon>
        <taxon>Sphaerophragmiaceae</taxon>
        <taxon>Austropuccinia</taxon>
    </lineage>
</organism>
<evidence type="ECO:0000256" key="1">
    <source>
        <dbReference type="ARBA" id="ARBA00002180"/>
    </source>
</evidence>
<keyword evidence="12" id="KW-0067">ATP-binding</keyword>
<evidence type="ECO:0000256" key="12">
    <source>
        <dbReference type="ARBA" id="ARBA00022840"/>
    </source>
</evidence>
<protein>
    <recommendedName>
        <fullName evidence="24">Integrase catalytic domain-containing protein</fullName>
    </recommendedName>
</protein>
<evidence type="ECO:0000256" key="22">
    <source>
        <dbReference type="ARBA" id="ARBA00049244"/>
    </source>
</evidence>
<keyword evidence="4" id="KW-0645">Protease</keyword>
<comment type="function">
    <text evidence="1">The aspartyl protease (PR) mediates the proteolytic cleavages of the Gag and Gag-Pol polyproteins after assembly of the VLP.</text>
</comment>
<reference evidence="25" key="1">
    <citation type="submission" date="2021-03" db="EMBL/GenBank/DDBJ databases">
        <title>Draft genome sequence of rust myrtle Austropuccinia psidii MF-1, a brazilian biotype.</title>
        <authorList>
            <person name="Quecine M.C."/>
            <person name="Pachon D.M.R."/>
            <person name="Bonatelli M.L."/>
            <person name="Correr F.H."/>
            <person name="Franceschini L.M."/>
            <person name="Leite T.F."/>
            <person name="Margarido G.R.A."/>
            <person name="Almeida C.A."/>
            <person name="Ferrarezi J.A."/>
            <person name="Labate C.A."/>
        </authorList>
    </citation>
    <scope>NUCLEOTIDE SEQUENCE</scope>
    <source>
        <strain evidence="25">MF-1</strain>
    </source>
</reference>
<evidence type="ECO:0000256" key="14">
    <source>
        <dbReference type="ARBA" id="ARBA00022884"/>
    </source>
</evidence>
<gene>
    <name evidence="25" type="ORF">O181_018993</name>
</gene>
<dbReference type="GO" id="GO:0005524">
    <property type="term" value="F:ATP binding"/>
    <property type="evidence" value="ECO:0007669"/>
    <property type="project" value="UniProtKB-KW"/>
</dbReference>
<keyword evidence="10" id="KW-0255">Endonuclease</keyword>
<dbReference type="InterPro" id="IPR012337">
    <property type="entry name" value="RNaseH-like_sf"/>
</dbReference>
<evidence type="ECO:0000256" key="21">
    <source>
        <dbReference type="ARBA" id="ARBA00048173"/>
    </source>
</evidence>
<evidence type="ECO:0000256" key="9">
    <source>
        <dbReference type="ARBA" id="ARBA00022750"/>
    </source>
</evidence>
<evidence type="ECO:0000313" key="26">
    <source>
        <dbReference type="Proteomes" id="UP000765509"/>
    </source>
</evidence>
<evidence type="ECO:0000259" key="24">
    <source>
        <dbReference type="PROSITE" id="PS50994"/>
    </source>
</evidence>
<keyword evidence="6" id="KW-0540">Nuclease</keyword>
<keyword evidence="14" id="KW-0694">RNA-binding</keyword>
<keyword evidence="2" id="KW-0815">Transposition</keyword>
<keyword evidence="16" id="KW-0695">RNA-directed DNA polymerase</keyword>
<keyword evidence="18" id="KW-0917">Virion maturation</keyword>
<dbReference type="GO" id="GO:0032196">
    <property type="term" value="P:transposition"/>
    <property type="evidence" value="ECO:0007669"/>
    <property type="project" value="UniProtKB-KW"/>
</dbReference>
<dbReference type="Gene3D" id="3.30.420.10">
    <property type="entry name" value="Ribonuclease H-like superfamily/Ribonuclease H"/>
    <property type="match status" value="1"/>
</dbReference>
<dbReference type="SUPFAM" id="SSF56672">
    <property type="entry name" value="DNA/RNA polymerases"/>
    <property type="match status" value="1"/>
</dbReference>
<evidence type="ECO:0000256" key="10">
    <source>
        <dbReference type="ARBA" id="ARBA00022759"/>
    </source>
</evidence>
<dbReference type="AlphaFoldDB" id="A0A9Q3CA41"/>
<comment type="caution">
    <text evidence="25">The sequence shown here is derived from an EMBL/GenBank/DDBJ whole genome shotgun (WGS) entry which is preliminary data.</text>
</comment>
<dbReference type="GO" id="GO:0046872">
    <property type="term" value="F:metal ion binding"/>
    <property type="evidence" value="ECO:0007669"/>
    <property type="project" value="UniProtKB-KW"/>
</dbReference>
<dbReference type="GO" id="GO:0005634">
    <property type="term" value="C:nucleus"/>
    <property type="evidence" value="ECO:0007669"/>
    <property type="project" value="UniProtKB-ARBA"/>
</dbReference>
<evidence type="ECO:0000256" key="18">
    <source>
        <dbReference type="ARBA" id="ARBA00023113"/>
    </source>
</evidence>
<dbReference type="InterPro" id="IPR039537">
    <property type="entry name" value="Retrotran_Ty1/copia-like"/>
</dbReference>
<feature type="domain" description="Integrase catalytic" evidence="24">
    <location>
        <begin position="480"/>
        <end position="646"/>
    </location>
</feature>
<dbReference type="InterPro" id="IPR043502">
    <property type="entry name" value="DNA/RNA_pol_sf"/>
</dbReference>
<evidence type="ECO:0000256" key="23">
    <source>
        <dbReference type="SAM" id="MobiDB-lite"/>
    </source>
</evidence>
<keyword evidence="26" id="KW-1185">Reference proteome</keyword>
<keyword evidence="17" id="KW-0239">DNA-directed DNA polymerase</keyword>
<evidence type="ECO:0000256" key="5">
    <source>
        <dbReference type="ARBA" id="ARBA00022695"/>
    </source>
</evidence>
<dbReference type="EMBL" id="AVOT02005518">
    <property type="protein sequence ID" value="MBW0479278.1"/>
    <property type="molecule type" value="Genomic_DNA"/>
</dbReference>
<dbReference type="InterPro" id="IPR036397">
    <property type="entry name" value="RNaseH_sf"/>
</dbReference>
<evidence type="ECO:0000256" key="15">
    <source>
        <dbReference type="ARBA" id="ARBA00022908"/>
    </source>
</evidence>
<dbReference type="Proteomes" id="UP000765509">
    <property type="component" value="Unassembled WGS sequence"/>
</dbReference>
<evidence type="ECO:0000256" key="20">
    <source>
        <dbReference type="ARBA" id="ARBA00023268"/>
    </source>
</evidence>
<sequence length="1176" mass="133365">MASKAFVYLKTGMIRNLAHQTLSQMLEKISNVELLTTTNYLKWQNSIYFAFKMQSLDCFLDGNWIGNFPKDAAEEEEADIFREGCENIFYWLISHLDEENVNKFYNQNNIDFNPAALWERIKQHYAATSAENCSNIITKIFNLRMDEQSVLATLNEFRYLVNQLRMAGPQLFEKDIILQILSFYTLKLLPPSIQFVANNVYQSTKMSGNMPTLEEVFSQIELAMARQGENVAKEEPLALKVREKRARCFGGKHNPMAPHQESECFQLYPEKKEAFFSRLKKKKEEEKSSEPHAYAIYSASLGDNSAILDSGASFSLFKNAEKFISLRRTSIQLQLADGKTIMAEALGTAVILSDSGVPIHLKNSLIVPSITSPLIALSPFLKRNCCLKGEGNSAKLYSEKGELLLNGRIIDNIITVKISSPVAARVTINTDPLVLHQALGHPSERYASALYPLVNFSGVKCETCLKSKSHRLPFKGTFPVLNFPLEMVHIDLCGPITPKSRGNSVYVMQIIDGYSRFRHVYFLTLKSQAFEKFRTFKMYAEKQTGHEIKGVVSDNGGEFTSKEFSDYLMKNGIKFLLTAPYSPQQNPISERANRTLMERTRCLLLDSKLPMSWWGEAAATAAYLLNRTPSETLGMKTPFEKFYNRKESWENLHPFGCKVYININKQKIKSKLNPRAQEGVFLGYAEGHKNFKVFNSETGKLQITHDCIFLDKEMGSSGNPELVKVKVSKEYFSWVSDCSFKSPPDRVCDSVPPLVSEDSRSLSSSLHEAENQSSSQQMEEESDNEIYCPDPNSSLCFDKSLLLDTSEEVPEKDLADIPLTSLSGGEVSRIKELPKGWVMEDVPEIAPKNISSNIDEGNIISGRRERKQPVYAATVCNVPKNYHAAINHPMASIWIEAIDEEVKSITKHSVWKVVKIPQDVNLLGSTWVFREKENSKGEVVRYKARLCVQGFSQIEGIDFNETFALTGRLNSLRFILSYCAHRDLEIHQMDVKTAFLYGRPEEDVFMKFPDGYPHERQEGTCLKLEQSLYGLKQSPRCWYQHLTSVFKELEFYPSLADPCLFLKGASIVCMVYVHVDDMIIGGMNQDLSQPNYIKKILCEFGMSNCKSVSTPMVPNSRLMPIKEDEKSPEFDYRQAIGLLNYLVSCTRPDLAFVTSALSQFLEKPTDEHISAFKRVL</sequence>
<evidence type="ECO:0000256" key="16">
    <source>
        <dbReference type="ARBA" id="ARBA00022918"/>
    </source>
</evidence>
<evidence type="ECO:0000256" key="19">
    <source>
        <dbReference type="ARBA" id="ARBA00023172"/>
    </source>
</evidence>
<keyword evidence="13" id="KW-0460">Magnesium</keyword>
<keyword evidence="5" id="KW-0548">Nucleotidyltransferase</keyword>
<dbReference type="GO" id="GO:0003964">
    <property type="term" value="F:RNA-directed DNA polymerase activity"/>
    <property type="evidence" value="ECO:0007669"/>
    <property type="project" value="UniProtKB-KW"/>
</dbReference>
<dbReference type="PROSITE" id="PS50994">
    <property type="entry name" value="INTEGRASE"/>
    <property type="match status" value="1"/>
</dbReference>
<dbReference type="PANTHER" id="PTHR42648:SF11">
    <property type="entry name" value="TRANSPOSON TY4-P GAG-POL POLYPROTEIN"/>
    <property type="match status" value="1"/>
</dbReference>
<evidence type="ECO:0000256" key="7">
    <source>
        <dbReference type="ARBA" id="ARBA00022723"/>
    </source>
</evidence>
<keyword evidence="8" id="KW-0547">Nucleotide-binding</keyword>
<dbReference type="GO" id="GO:0006508">
    <property type="term" value="P:proteolysis"/>
    <property type="evidence" value="ECO:0007669"/>
    <property type="project" value="UniProtKB-KW"/>
</dbReference>
<dbReference type="SUPFAM" id="SSF53098">
    <property type="entry name" value="Ribonuclease H-like"/>
    <property type="match status" value="1"/>
</dbReference>
<keyword evidence="9" id="KW-0064">Aspartyl protease</keyword>
<dbReference type="Pfam" id="PF25597">
    <property type="entry name" value="SH3_retrovirus"/>
    <property type="match status" value="1"/>
</dbReference>
<proteinExistence type="predicted"/>
<keyword evidence="19" id="KW-0233">DNA recombination</keyword>
<evidence type="ECO:0000256" key="6">
    <source>
        <dbReference type="ARBA" id="ARBA00022722"/>
    </source>
</evidence>
<evidence type="ECO:0000256" key="13">
    <source>
        <dbReference type="ARBA" id="ARBA00022842"/>
    </source>
</evidence>
<evidence type="ECO:0000256" key="11">
    <source>
        <dbReference type="ARBA" id="ARBA00022801"/>
    </source>
</evidence>
<dbReference type="InterPro" id="IPR001584">
    <property type="entry name" value="Integrase_cat-core"/>
</dbReference>
<feature type="region of interest" description="Disordered" evidence="23">
    <location>
        <begin position="751"/>
        <end position="785"/>
    </location>
</feature>
<dbReference type="PANTHER" id="PTHR42648">
    <property type="entry name" value="TRANSPOSASE, PUTATIVE-RELATED"/>
    <property type="match status" value="1"/>
</dbReference>
<evidence type="ECO:0000256" key="2">
    <source>
        <dbReference type="ARBA" id="ARBA00022578"/>
    </source>
</evidence>
<dbReference type="OrthoDB" id="7691805at2759"/>
<keyword evidence="20" id="KW-0511">Multifunctional enzyme</keyword>
<evidence type="ECO:0000256" key="4">
    <source>
        <dbReference type="ARBA" id="ARBA00022670"/>
    </source>
</evidence>
<dbReference type="InterPro" id="IPR013103">
    <property type="entry name" value="RVT_2"/>
</dbReference>
<evidence type="ECO:0000256" key="3">
    <source>
        <dbReference type="ARBA" id="ARBA00022612"/>
    </source>
</evidence>
<dbReference type="GO" id="GO:0004519">
    <property type="term" value="F:endonuclease activity"/>
    <property type="evidence" value="ECO:0007669"/>
    <property type="project" value="UniProtKB-KW"/>
</dbReference>
<name>A0A9Q3CA41_9BASI</name>
<dbReference type="InterPro" id="IPR054722">
    <property type="entry name" value="PolX-like_BBD"/>
</dbReference>
<keyword evidence="7" id="KW-0479">Metal-binding</keyword>
<dbReference type="Pfam" id="PF07727">
    <property type="entry name" value="RVT_2"/>
    <property type="match status" value="1"/>
</dbReference>
<comment type="catalytic activity">
    <reaction evidence="22">
        <text>DNA(n) + a 2'-deoxyribonucleoside 5'-triphosphate = DNA(n+1) + diphosphate</text>
        <dbReference type="Rhea" id="RHEA:22508"/>
        <dbReference type="Rhea" id="RHEA-COMP:17339"/>
        <dbReference type="Rhea" id="RHEA-COMP:17340"/>
        <dbReference type="ChEBI" id="CHEBI:33019"/>
        <dbReference type="ChEBI" id="CHEBI:61560"/>
        <dbReference type="ChEBI" id="CHEBI:173112"/>
        <dbReference type="EC" id="2.7.7.7"/>
    </reaction>
</comment>
<evidence type="ECO:0000256" key="17">
    <source>
        <dbReference type="ARBA" id="ARBA00022932"/>
    </source>
</evidence>
<dbReference type="Pfam" id="PF22936">
    <property type="entry name" value="Pol_BBD"/>
    <property type="match status" value="1"/>
</dbReference>
<dbReference type="GO" id="GO:0006310">
    <property type="term" value="P:DNA recombination"/>
    <property type="evidence" value="ECO:0007669"/>
    <property type="project" value="UniProtKB-KW"/>
</dbReference>
<evidence type="ECO:0000256" key="8">
    <source>
        <dbReference type="ARBA" id="ARBA00022741"/>
    </source>
</evidence>
<keyword evidence="15" id="KW-0229">DNA integration</keyword>
<dbReference type="Pfam" id="PF00665">
    <property type="entry name" value="rve"/>
    <property type="match status" value="1"/>
</dbReference>